<dbReference type="EMBL" id="JAPFFF010000001">
    <property type="protein sequence ID" value="KAK8900570.1"/>
    <property type="molecule type" value="Genomic_DNA"/>
</dbReference>
<proteinExistence type="predicted"/>
<keyword evidence="3" id="KW-1185">Reference proteome</keyword>
<dbReference type="Proteomes" id="UP001470230">
    <property type="component" value="Unassembled WGS sequence"/>
</dbReference>
<accession>A0ABR2LB25</accession>
<feature type="coiled-coil region" evidence="1">
    <location>
        <begin position="515"/>
        <end position="628"/>
    </location>
</feature>
<protein>
    <submittedName>
        <fullName evidence="2">Uncharacterized protein</fullName>
    </submittedName>
</protein>
<name>A0ABR2LB25_9EUKA</name>
<evidence type="ECO:0000256" key="1">
    <source>
        <dbReference type="SAM" id="Coils"/>
    </source>
</evidence>
<evidence type="ECO:0000313" key="2">
    <source>
        <dbReference type="EMBL" id="KAK8900570.1"/>
    </source>
</evidence>
<reference evidence="2 3" key="1">
    <citation type="submission" date="2024-04" db="EMBL/GenBank/DDBJ databases">
        <title>Tritrichomonas musculus Genome.</title>
        <authorList>
            <person name="Alves-Ferreira E."/>
            <person name="Grigg M."/>
            <person name="Lorenzi H."/>
            <person name="Galac M."/>
        </authorList>
    </citation>
    <scope>NUCLEOTIDE SEQUENCE [LARGE SCALE GENOMIC DNA]</scope>
    <source>
        <strain evidence="2 3">EAF2021</strain>
    </source>
</reference>
<dbReference type="PANTHER" id="PTHR23159:SF31">
    <property type="entry name" value="CENTROSOME-ASSOCIATED PROTEIN CEP250 ISOFORM X1"/>
    <property type="match status" value="1"/>
</dbReference>
<sequence>MEDGIQSTSAFDTDELNKMMSEAHDIANHGKDQTKLLSNFQNKVKELLYYRQESINLKAQLQISDESRKMMEAEFAFQKSQFESEIERKNQTEKELREALVKKEKEFLSQTKHYDVNALVTVQEKYKKWKNAAEELAQQNEELKQQNQAISSELQNEKSKINQLKQLNSNLQNQLNDRPTVEQVDDLNKQIQHLQKKIERRNQAISDLKSENESLKQLNNYSDEYNPNSQLPDSNNEIERLKMKLDRTMKQLDKLKKTEQNNLFLKEIVEHYDAERQVLNDIMETEDTDPSQEWTNLREKARQGIAAIAKLDETASLLTSAEKRMAEQNHTIEEIKKLHKQIAENESKLASFNELSQKLSKVLNEYNAYKIETEKIHNYAEQQKIRCLYAKTISENQQKLIESISNLYYAITGKKEVFLRPLALAVIFFTRWLRLFRSPPSSDHLYDSTSLVSFTSIPSHSIDIKLDTIRDVFVSLSNELLTTKSALQKAYSKANKYKQRLYEISGSFEANNVEIQNLQKMCQVYKDTIAGLNEKMTRYVSPKKFEKLLSHFTEMELEIDKLNKENSNLKSTNDQKNETIKKFNKEISSFDLTHQNVLKEKGEIEEELEKSKSEIAILKAKLNDRTKELLALERLVHIKQPDLLPNQKAHDSDSFETDNSVQKINPMFLIEPDSPEE</sequence>
<evidence type="ECO:0000313" key="3">
    <source>
        <dbReference type="Proteomes" id="UP001470230"/>
    </source>
</evidence>
<feature type="coiled-coil region" evidence="1">
    <location>
        <begin position="318"/>
        <end position="372"/>
    </location>
</feature>
<feature type="coiled-coil region" evidence="1">
    <location>
        <begin position="79"/>
        <end position="258"/>
    </location>
</feature>
<comment type="caution">
    <text evidence="2">The sequence shown here is derived from an EMBL/GenBank/DDBJ whole genome shotgun (WGS) entry which is preliminary data.</text>
</comment>
<keyword evidence="1" id="KW-0175">Coiled coil</keyword>
<gene>
    <name evidence="2" type="ORF">M9Y10_002898</name>
</gene>
<organism evidence="2 3">
    <name type="scientific">Tritrichomonas musculus</name>
    <dbReference type="NCBI Taxonomy" id="1915356"/>
    <lineage>
        <taxon>Eukaryota</taxon>
        <taxon>Metamonada</taxon>
        <taxon>Parabasalia</taxon>
        <taxon>Tritrichomonadida</taxon>
        <taxon>Tritrichomonadidae</taxon>
        <taxon>Tritrichomonas</taxon>
    </lineage>
</organism>
<dbReference type="Gene3D" id="1.10.287.1490">
    <property type="match status" value="1"/>
</dbReference>
<dbReference type="PANTHER" id="PTHR23159">
    <property type="entry name" value="CENTROSOMAL PROTEIN 2"/>
    <property type="match status" value="1"/>
</dbReference>